<proteinExistence type="predicted"/>
<dbReference type="Proteomes" id="UP000031501">
    <property type="component" value="Chromosome"/>
</dbReference>
<dbReference type="AlphaFoldDB" id="A0A221P1G1"/>
<protein>
    <recommendedName>
        <fullName evidence="3">Resolvase/invertase-type recombinase catalytic domain-containing protein</fullName>
    </recommendedName>
</protein>
<accession>A0A221P1G1</accession>
<dbReference type="STRING" id="1355015.LK06_019425"/>
<dbReference type="OrthoDB" id="4558312at2"/>
<name>A0A221P1G1_9ACTN</name>
<organism evidence="1 2">
    <name type="scientific">Streptomyces pluripotens</name>
    <dbReference type="NCBI Taxonomy" id="1355015"/>
    <lineage>
        <taxon>Bacteria</taxon>
        <taxon>Bacillati</taxon>
        <taxon>Actinomycetota</taxon>
        <taxon>Actinomycetes</taxon>
        <taxon>Kitasatosporales</taxon>
        <taxon>Streptomycetaceae</taxon>
        <taxon>Streptomyces</taxon>
    </lineage>
</organism>
<reference evidence="1 2" key="1">
    <citation type="submission" date="2017-07" db="EMBL/GenBank/DDBJ databases">
        <title>Genome sequence of Streptomyces pluripotens MUSC 137T.</title>
        <authorList>
            <person name="Ser H.-L."/>
            <person name="Lee L.-H."/>
        </authorList>
    </citation>
    <scope>NUCLEOTIDE SEQUENCE [LARGE SCALE GENOMIC DNA]</scope>
    <source>
        <strain evidence="1 2">MUSC 137</strain>
    </source>
</reference>
<dbReference type="KEGG" id="splu:LK06_019425"/>
<sequence>MRPTIYGYMRVAIDAEGSDEAEVIRRELATFADREGFALGDVFTESVRCAESAFEAMIGRLKQSDVKNVLVPSLWHFARLPGLQDAMRQHIERETGARIWIVQGQRR</sequence>
<dbReference type="RefSeq" id="WP_043435968.1">
    <property type="nucleotide sequence ID" value="NZ_CP021080.1"/>
</dbReference>
<gene>
    <name evidence="1" type="ORF">LK07_20590</name>
</gene>
<keyword evidence="2" id="KW-1185">Reference proteome</keyword>
<evidence type="ECO:0000313" key="1">
    <source>
        <dbReference type="EMBL" id="ASN26007.1"/>
    </source>
</evidence>
<evidence type="ECO:0008006" key="3">
    <source>
        <dbReference type="Google" id="ProtNLM"/>
    </source>
</evidence>
<dbReference type="EMBL" id="CP022433">
    <property type="protein sequence ID" value="ASN26007.1"/>
    <property type="molecule type" value="Genomic_DNA"/>
</dbReference>
<evidence type="ECO:0000313" key="2">
    <source>
        <dbReference type="Proteomes" id="UP000031501"/>
    </source>
</evidence>